<keyword evidence="3" id="KW-1185">Reference proteome</keyword>
<accession>A0A9D4S878</accession>
<dbReference type="EMBL" id="JAIWYP010000001">
    <property type="protein sequence ID" value="KAH3895276.1"/>
    <property type="molecule type" value="Genomic_DNA"/>
</dbReference>
<proteinExistence type="predicted"/>
<evidence type="ECO:0000313" key="2">
    <source>
        <dbReference type="EMBL" id="KAH3895276.1"/>
    </source>
</evidence>
<gene>
    <name evidence="2" type="ORF">DPMN_019437</name>
</gene>
<evidence type="ECO:0000313" key="3">
    <source>
        <dbReference type="Proteomes" id="UP000828390"/>
    </source>
</evidence>
<reference evidence="2" key="1">
    <citation type="journal article" date="2019" name="bioRxiv">
        <title>The Genome of the Zebra Mussel, Dreissena polymorpha: A Resource for Invasive Species Research.</title>
        <authorList>
            <person name="McCartney M.A."/>
            <person name="Auch B."/>
            <person name="Kono T."/>
            <person name="Mallez S."/>
            <person name="Zhang Y."/>
            <person name="Obille A."/>
            <person name="Becker A."/>
            <person name="Abrahante J.E."/>
            <person name="Garbe J."/>
            <person name="Badalamenti J.P."/>
            <person name="Herman A."/>
            <person name="Mangelson H."/>
            <person name="Liachko I."/>
            <person name="Sullivan S."/>
            <person name="Sone E.D."/>
            <person name="Koren S."/>
            <person name="Silverstein K.A.T."/>
            <person name="Beckman K.B."/>
            <person name="Gohl D.M."/>
        </authorList>
    </citation>
    <scope>NUCLEOTIDE SEQUENCE</scope>
    <source>
        <strain evidence="2">Duluth1</strain>
        <tissue evidence="2">Whole animal</tissue>
    </source>
</reference>
<reference evidence="2" key="2">
    <citation type="submission" date="2020-11" db="EMBL/GenBank/DDBJ databases">
        <authorList>
            <person name="McCartney M.A."/>
            <person name="Auch B."/>
            <person name="Kono T."/>
            <person name="Mallez S."/>
            <person name="Becker A."/>
            <person name="Gohl D.M."/>
            <person name="Silverstein K.A.T."/>
            <person name="Koren S."/>
            <person name="Bechman K.B."/>
            <person name="Herman A."/>
            <person name="Abrahante J.E."/>
            <person name="Garbe J."/>
        </authorList>
    </citation>
    <scope>NUCLEOTIDE SEQUENCE</scope>
    <source>
        <strain evidence="2">Duluth1</strain>
        <tissue evidence="2">Whole animal</tissue>
    </source>
</reference>
<organism evidence="2 3">
    <name type="scientific">Dreissena polymorpha</name>
    <name type="common">Zebra mussel</name>
    <name type="synonym">Mytilus polymorpha</name>
    <dbReference type="NCBI Taxonomy" id="45954"/>
    <lineage>
        <taxon>Eukaryota</taxon>
        <taxon>Metazoa</taxon>
        <taxon>Spiralia</taxon>
        <taxon>Lophotrochozoa</taxon>
        <taxon>Mollusca</taxon>
        <taxon>Bivalvia</taxon>
        <taxon>Autobranchia</taxon>
        <taxon>Heteroconchia</taxon>
        <taxon>Euheterodonta</taxon>
        <taxon>Imparidentia</taxon>
        <taxon>Neoheterodontei</taxon>
        <taxon>Myida</taxon>
        <taxon>Dreissenoidea</taxon>
        <taxon>Dreissenidae</taxon>
        <taxon>Dreissena</taxon>
    </lineage>
</organism>
<dbReference type="AlphaFoldDB" id="A0A9D4S878"/>
<sequence>MRSDNIDRIASSLHTRSDNIDRIAQSLHMRSDNIDRIAPSLHMRSDTNTTQSAERRSFQFPEQRKRVPLGGAVPNTDLTRRSRTKYPVDPLDIRSARPGVNSRWVVENLYYSGYGKSYTVGASSGHGPAGVLPA</sequence>
<feature type="region of interest" description="Disordered" evidence="1">
    <location>
        <begin position="40"/>
        <end position="84"/>
    </location>
</feature>
<evidence type="ECO:0000256" key="1">
    <source>
        <dbReference type="SAM" id="MobiDB-lite"/>
    </source>
</evidence>
<name>A0A9D4S878_DREPO</name>
<comment type="caution">
    <text evidence="2">The sequence shown here is derived from an EMBL/GenBank/DDBJ whole genome shotgun (WGS) entry which is preliminary data.</text>
</comment>
<protein>
    <submittedName>
        <fullName evidence="2">Uncharacterized protein</fullName>
    </submittedName>
</protein>
<feature type="compositionally biased region" description="Basic and acidic residues" evidence="1">
    <location>
        <begin position="53"/>
        <end position="65"/>
    </location>
</feature>
<dbReference type="Proteomes" id="UP000828390">
    <property type="component" value="Unassembled WGS sequence"/>
</dbReference>